<name>A0A9R1T0H8_9HYME</name>
<dbReference type="Pfam" id="PF01250">
    <property type="entry name" value="Ribosomal_S6"/>
    <property type="match status" value="1"/>
</dbReference>
<protein>
    <recommendedName>
        <fullName evidence="2">Small ribosomal subunit protein bS6m</fullName>
    </recommendedName>
    <alternativeName>
        <fullName evidence="3">28S ribosomal protein S6, mitochondrial</fullName>
    </alternativeName>
</protein>
<dbReference type="OrthoDB" id="268530at2759"/>
<evidence type="ECO:0000256" key="2">
    <source>
        <dbReference type="ARBA" id="ARBA00035170"/>
    </source>
</evidence>
<evidence type="ECO:0000256" key="1">
    <source>
        <dbReference type="ARBA" id="ARBA00009512"/>
    </source>
</evidence>
<evidence type="ECO:0000313" key="5">
    <source>
        <dbReference type="RefSeq" id="XP_011300677.1"/>
    </source>
</evidence>
<dbReference type="PANTHER" id="PTHR21011:SF1">
    <property type="entry name" value="SMALL RIBOSOMAL SUBUNIT PROTEIN BS6M"/>
    <property type="match status" value="1"/>
</dbReference>
<keyword evidence="5" id="KW-0687">Ribonucleoprotein</keyword>
<sequence length="150" mass="17612">MPTYELPLILRVMPKPQITATLKRVANGIFDRGGVIRKIENLGEIVTPYKMSAHNKVHRKASYFIFHFDAPPRKLEDLLEEYGRDVDVVRSRVYKKDEDNPEPCTWHEEMLPPSDRPEVQKLMRIAANQKRGFTKIWNPNSGLDYYPFQR</sequence>
<dbReference type="GeneID" id="105265079"/>
<proteinExistence type="inferred from homology"/>
<accession>A0A9R1T0H8</accession>
<evidence type="ECO:0000313" key="4">
    <source>
        <dbReference type="Proteomes" id="UP000694866"/>
    </source>
</evidence>
<dbReference type="KEGG" id="fas:105265079"/>
<evidence type="ECO:0000256" key="3">
    <source>
        <dbReference type="ARBA" id="ARBA00035365"/>
    </source>
</evidence>
<dbReference type="InterPro" id="IPR014717">
    <property type="entry name" value="Transl_elong_EF1B/ribsomal_bS6"/>
</dbReference>
<dbReference type="InterPro" id="IPR000529">
    <property type="entry name" value="Ribosomal_bS6"/>
</dbReference>
<dbReference type="CDD" id="cd15465">
    <property type="entry name" value="bS6_mito"/>
    <property type="match status" value="1"/>
</dbReference>
<dbReference type="GO" id="GO:0070181">
    <property type="term" value="F:small ribosomal subunit rRNA binding"/>
    <property type="evidence" value="ECO:0007669"/>
    <property type="project" value="TreeGrafter"/>
</dbReference>
<organism evidence="4 5">
    <name type="scientific">Fopius arisanus</name>
    <dbReference type="NCBI Taxonomy" id="64838"/>
    <lineage>
        <taxon>Eukaryota</taxon>
        <taxon>Metazoa</taxon>
        <taxon>Ecdysozoa</taxon>
        <taxon>Arthropoda</taxon>
        <taxon>Hexapoda</taxon>
        <taxon>Insecta</taxon>
        <taxon>Pterygota</taxon>
        <taxon>Neoptera</taxon>
        <taxon>Endopterygota</taxon>
        <taxon>Hymenoptera</taxon>
        <taxon>Apocrita</taxon>
        <taxon>Ichneumonoidea</taxon>
        <taxon>Braconidae</taxon>
        <taxon>Opiinae</taxon>
        <taxon>Fopius</taxon>
    </lineage>
</organism>
<dbReference type="SUPFAM" id="SSF54995">
    <property type="entry name" value="Ribosomal protein S6"/>
    <property type="match status" value="1"/>
</dbReference>
<comment type="similarity">
    <text evidence="1">Belongs to the bacterial ribosomal protein bS6 family.</text>
</comment>
<dbReference type="PANTHER" id="PTHR21011">
    <property type="entry name" value="MITOCHONDRIAL 28S RIBOSOMAL PROTEIN S6"/>
    <property type="match status" value="1"/>
</dbReference>
<keyword evidence="4" id="KW-1185">Reference proteome</keyword>
<dbReference type="CTD" id="64968"/>
<reference evidence="5" key="1">
    <citation type="submission" date="2025-08" db="UniProtKB">
        <authorList>
            <consortium name="RefSeq"/>
        </authorList>
    </citation>
    <scope>IDENTIFICATION</scope>
    <source>
        <strain evidence="5">USDA-PBARC FA_bdor</strain>
        <tissue evidence="5">Whole organism</tissue>
    </source>
</reference>
<dbReference type="AlphaFoldDB" id="A0A9R1T0H8"/>
<dbReference type="InterPro" id="IPR035980">
    <property type="entry name" value="Ribosomal_bS6_sf"/>
</dbReference>
<dbReference type="Gene3D" id="3.30.70.60">
    <property type="match status" value="1"/>
</dbReference>
<dbReference type="GO" id="GO:0003735">
    <property type="term" value="F:structural constituent of ribosome"/>
    <property type="evidence" value="ECO:0007669"/>
    <property type="project" value="InterPro"/>
</dbReference>
<dbReference type="GO" id="GO:0006412">
    <property type="term" value="P:translation"/>
    <property type="evidence" value="ECO:0007669"/>
    <property type="project" value="InterPro"/>
</dbReference>
<dbReference type="Proteomes" id="UP000694866">
    <property type="component" value="Unplaced"/>
</dbReference>
<dbReference type="RefSeq" id="XP_011300677.1">
    <property type="nucleotide sequence ID" value="XM_011302375.1"/>
</dbReference>
<keyword evidence="5" id="KW-0689">Ribosomal protein</keyword>
<dbReference type="GO" id="GO:0005763">
    <property type="term" value="C:mitochondrial small ribosomal subunit"/>
    <property type="evidence" value="ECO:0007669"/>
    <property type="project" value="TreeGrafter"/>
</dbReference>
<gene>
    <name evidence="5" type="primary">mRpS6</name>
</gene>
<dbReference type="FunFam" id="3.30.70.60:FF:000014">
    <property type="entry name" value="28S ribosomal protein S6, mitochondrial"/>
    <property type="match status" value="1"/>
</dbReference>